<feature type="non-terminal residue" evidence="7">
    <location>
        <position position="130"/>
    </location>
</feature>
<keyword evidence="4 5" id="KW-0472">Membrane</keyword>
<evidence type="ECO:0000313" key="7">
    <source>
        <dbReference type="EMBL" id="NUB23207.1"/>
    </source>
</evidence>
<evidence type="ECO:0000256" key="2">
    <source>
        <dbReference type="ARBA" id="ARBA00022692"/>
    </source>
</evidence>
<evidence type="ECO:0000256" key="3">
    <source>
        <dbReference type="ARBA" id="ARBA00022989"/>
    </source>
</evidence>
<dbReference type="InterPro" id="IPR000620">
    <property type="entry name" value="EamA_dom"/>
</dbReference>
<keyword evidence="8" id="KW-1185">Reference proteome</keyword>
<feature type="transmembrane region" description="Helical" evidence="5">
    <location>
        <begin position="78"/>
        <end position="100"/>
    </location>
</feature>
<evidence type="ECO:0000256" key="5">
    <source>
        <dbReference type="SAM" id="Phobius"/>
    </source>
</evidence>
<evidence type="ECO:0000313" key="8">
    <source>
        <dbReference type="Proteomes" id="UP000639419"/>
    </source>
</evidence>
<feature type="domain" description="EamA" evidence="6">
    <location>
        <begin position="20"/>
        <end position="119"/>
    </location>
</feature>
<accession>A0ABX2L8E6</accession>
<dbReference type="PANTHER" id="PTHR32322:SF2">
    <property type="entry name" value="EAMA DOMAIN-CONTAINING PROTEIN"/>
    <property type="match status" value="1"/>
</dbReference>
<keyword evidence="2 5" id="KW-0812">Transmembrane</keyword>
<comment type="subcellular location">
    <subcellularLocation>
        <location evidence="1">Membrane</location>
        <topology evidence="1">Multi-pass membrane protein</topology>
    </subcellularLocation>
</comment>
<dbReference type="InterPro" id="IPR050638">
    <property type="entry name" value="AA-Vitamin_Transporters"/>
</dbReference>
<keyword evidence="3 5" id="KW-1133">Transmembrane helix</keyword>
<dbReference type="Proteomes" id="UP000639419">
    <property type="component" value="Unassembled WGS sequence"/>
</dbReference>
<dbReference type="Pfam" id="PF00892">
    <property type="entry name" value="EamA"/>
    <property type="match status" value="1"/>
</dbReference>
<evidence type="ECO:0000256" key="1">
    <source>
        <dbReference type="ARBA" id="ARBA00004141"/>
    </source>
</evidence>
<gene>
    <name evidence="7" type="ORF">GBZ26_29265</name>
</gene>
<evidence type="ECO:0000259" key="6">
    <source>
        <dbReference type="Pfam" id="PF00892"/>
    </source>
</evidence>
<organism evidence="7 8">
    <name type="scientific">Azospirillum formosense</name>
    <dbReference type="NCBI Taxonomy" id="861533"/>
    <lineage>
        <taxon>Bacteria</taxon>
        <taxon>Pseudomonadati</taxon>
        <taxon>Pseudomonadota</taxon>
        <taxon>Alphaproteobacteria</taxon>
        <taxon>Rhodospirillales</taxon>
        <taxon>Azospirillaceae</taxon>
        <taxon>Azospirillum</taxon>
    </lineage>
</organism>
<reference evidence="7 8" key="1">
    <citation type="submission" date="2019-10" db="EMBL/GenBank/DDBJ databases">
        <title>Genome sequence of Azospirillum formosense CC-Nfb-7.</title>
        <authorList>
            <person name="Ambrosini A."/>
            <person name="Sant'Anna F.H."/>
            <person name="Cassan F.D."/>
            <person name="Souza E.M."/>
            <person name="Passaglia L.M.P."/>
        </authorList>
    </citation>
    <scope>NUCLEOTIDE SEQUENCE [LARGE SCALE GENOMIC DNA]</scope>
    <source>
        <strain evidence="7 8">CC-NFb-7</strain>
    </source>
</reference>
<dbReference type="RefSeq" id="WP_174441778.1">
    <property type="nucleotide sequence ID" value="NZ_WHOR01000481.1"/>
</dbReference>
<dbReference type="PANTHER" id="PTHR32322">
    <property type="entry name" value="INNER MEMBRANE TRANSPORTER"/>
    <property type="match status" value="1"/>
</dbReference>
<feature type="transmembrane region" description="Helical" evidence="5">
    <location>
        <begin position="44"/>
        <end position="66"/>
    </location>
</feature>
<name>A0ABX2L8E6_9PROT</name>
<protein>
    <submittedName>
        <fullName evidence="7">EamA family transporter</fullName>
    </submittedName>
</protein>
<proteinExistence type="predicted"/>
<evidence type="ECO:0000256" key="4">
    <source>
        <dbReference type="ARBA" id="ARBA00023136"/>
    </source>
</evidence>
<comment type="caution">
    <text evidence="7">The sequence shown here is derived from an EMBL/GenBank/DDBJ whole genome shotgun (WGS) entry which is preliminary data.</text>
</comment>
<dbReference type="EMBL" id="WHOR01000481">
    <property type="protein sequence ID" value="NUB23207.1"/>
    <property type="molecule type" value="Genomic_DNA"/>
</dbReference>
<sequence length="130" mass="13553">MTHAATHPLPLTDPRAAPLVLVVPFCLAWSSAFAAGKIGLADCPPLLLLAFRFLMAGALLAAVAAWRGEYRGMTGRTLGLLALLGLLNHALYLGLGYSGLTHVSSRPTALIVSAHPGAAAAPRLVFYNPQ</sequence>